<dbReference type="InterPro" id="IPR037123">
    <property type="entry name" value="PRibGlycinamide_synth_C_sf"/>
</dbReference>
<keyword evidence="5 12" id="KW-0547">Nucleotide-binding</keyword>
<evidence type="ECO:0000313" key="14">
    <source>
        <dbReference type="EMBL" id="ACO64412.1"/>
    </source>
</evidence>
<dbReference type="UniPathway" id="UPA00074">
    <property type="reaction ID" value="UER00125"/>
</dbReference>
<dbReference type="InterPro" id="IPR000115">
    <property type="entry name" value="PRibGlycinamide_synth"/>
</dbReference>
<evidence type="ECO:0000256" key="2">
    <source>
        <dbReference type="ARBA" id="ARBA00013255"/>
    </source>
</evidence>
<dbReference type="FunCoup" id="C1E7X6">
    <property type="interactions" value="484"/>
</dbReference>
<name>C1E7X6_MICCC</name>
<keyword evidence="7 12" id="KW-0067">ATP-binding</keyword>
<dbReference type="InterPro" id="IPR013815">
    <property type="entry name" value="ATP_grasp_subdomain_1"/>
</dbReference>
<dbReference type="GO" id="GO:0005524">
    <property type="term" value="F:ATP binding"/>
    <property type="evidence" value="ECO:0007669"/>
    <property type="project" value="UniProtKB-UniRule"/>
</dbReference>
<dbReference type="STRING" id="296587.C1E7X6"/>
<dbReference type="GO" id="GO:0004637">
    <property type="term" value="F:phosphoribosylamine-glycine ligase activity"/>
    <property type="evidence" value="ECO:0007669"/>
    <property type="project" value="UniProtKB-EC"/>
</dbReference>
<dbReference type="HAMAP" id="MF_00138">
    <property type="entry name" value="GARS"/>
    <property type="match status" value="1"/>
</dbReference>
<reference evidence="14 15" key="1">
    <citation type="journal article" date="2009" name="Science">
        <title>Green evolution and dynamic adaptations revealed by genomes of the marine picoeukaryotes Micromonas.</title>
        <authorList>
            <person name="Worden A.Z."/>
            <person name="Lee J.H."/>
            <person name="Mock T."/>
            <person name="Rouze P."/>
            <person name="Simmons M.P."/>
            <person name="Aerts A.L."/>
            <person name="Allen A.E."/>
            <person name="Cuvelier M.L."/>
            <person name="Derelle E."/>
            <person name="Everett M.V."/>
            <person name="Foulon E."/>
            <person name="Grimwood J."/>
            <person name="Gundlach H."/>
            <person name="Henrissat B."/>
            <person name="Napoli C."/>
            <person name="McDonald S.M."/>
            <person name="Parker M.S."/>
            <person name="Rombauts S."/>
            <person name="Salamov A."/>
            <person name="Von Dassow P."/>
            <person name="Badger J.H."/>
            <person name="Coutinho P.M."/>
            <person name="Demir E."/>
            <person name="Dubchak I."/>
            <person name="Gentemann C."/>
            <person name="Eikrem W."/>
            <person name="Gready J.E."/>
            <person name="John U."/>
            <person name="Lanier W."/>
            <person name="Lindquist E.A."/>
            <person name="Lucas S."/>
            <person name="Mayer K.F."/>
            <person name="Moreau H."/>
            <person name="Not F."/>
            <person name="Otillar R."/>
            <person name="Panaud O."/>
            <person name="Pangilinan J."/>
            <person name="Paulsen I."/>
            <person name="Piegu B."/>
            <person name="Poliakov A."/>
            <person name="Robbens S."/>
            <person name="Schmutz J."/>
            <person name="Toulza E."/>
            <person name="Wyss T."/>
            <person name="Zelensky A."/>
            <person name="Zhou K."/>
            <person name="Armbrust E.V."/>
            <person name="Bhattacharya D."/>
            <person name="Goodenough U.W."/>
            <person name="Van de Peer Y."/>
            <person name="Grigoriev I.V."/>
        </authorList>
    </citation>
    <scope>NUCLEOTIDE SEQUENCE [LARGE SCALE GENOMIC DNA]</scope>
    <source>
        <strain evidence="15">RCC299 / NOUM17</strain>
    </source>
</reference>
<dbReference type="PROSITE" id="PS00184">
    <property type="entry name" value="GARS"/>
    <property type="match status" value="1"/>
</dbReference>
<keyword evidence="3" id="KW-0436">Ligase</keyword>
<accession>C1E7X6</accession>
<dbReference type="InterPro" id="IPR020562">
    <property type="entry name" value="PRibGlycinamide_synth_N"/>
</dbReference>
<keyword evidence="8" id="KW-0464">Manganese</keyword>
<dbReference type="EMBL" id="CP001327">
    <property type="protein sequence ID" value="ACO64412.1"/>
    <property type="molecule type" value="Genomic_DNA"/>
</dbReference>
<dbReference type="SUPFAM" id="SSF51246">
    <property type="entry name" value="Rudiment single hybrid motif"/>
    <property type="match status" value="1"/>
</dbReference>
<dbReference type="NCBIfam" id="TIGR00877">
    <property type="entry name" value="purD"/>
    <property type="match status" value="1"/>
</dbReference>
<keyword evidence="6" id="KW-0658">Purine biosynthesis</keyword>
<feature type="domain" description="ATP-grasp" evidence="13">
    <location>
        <begin position="109"/>
        <end position="315"/>
    </location>
</feature>
<dbReference type="eggNOG" id="KOG0237">
    <property type="taxonomic scope" value="Eukaryota"/>
</dbReference>
<dbReference type="Pfam" id="PF02844">
    <property type="entry name" value="GARS_N"/>
    <property type="match status" value="1"/>
</dbReference>
<organism evidence="14 15">
    <name type="scientific">Micromonas commoda (strain RCC299 / NOUM17 / CCMP2709)</name>
    <name type="common">Picoplanktonic green alga</name>
    <dbReference type="NCBI Taxonomy" id="296587"/>
    <lineage>
        <taxon>Eukaryota</taxon>
        <taxon>Viridiplantae</taxon>
        <taxon>Chlorophyta</taxon>
        <taxon>Mamiellophyceae</taxon>
        <taxon>Mamiellales</taxon>
        <taxon>Mamiellaceae</taxon>
        <taxon>Micromonas</taxon>
    </lineage>
</organism>
<dbReference type="Gene3D" id="3.90.600.10">
    <property type="entry name" value="Phosphoribosylglycinamide synthetase, C-terminal domain"/>
    <property type="match status" value="1"/>
</dbReference>
<evidence type="ECO:0000256" key="7">
    <source>
        <dbReference type="ARBA" id="ARBA00022840"/>
    </source>
</evidence>
<dbReference type="OMA" id="KATVCKY"/>
<dbReference type="FunFam" id="3.30.1490.20:FF:000006">
    <property type="entry name" value="phosphoribosylamine--glycine ligase, chloroplastic-like"/>
    <property type="match status" value="1"/>
</dbReference>
<feature type="non-terminal residue" evidence="14">
    <location>
        <position position="1"/>
    </location>
</feature>
<dbReference type="InterPro" id="IPR011761">
    <property type="entry name" value="ATP-grasp"/>
</dbReference>
<evidence type="ECO:0000256" key="5">
    <source>
        <dbReference type="ARBA" id="ARBA00022741"/>
    </source>
</evidence>
<evidence type="ECO:0000256" key="6">
    <source>
        <dbReference type="ARBA" id="ARBA00022755"/>
    </source>
</evidence>
<dbReference type="GeneID" id="8244086"/>
<dbReference type="SUPFAM" id="SSF56059">
    <property type="entry name" value="Glutathione synthetase ATP-binding domain-like"/>
    <property type="match status" value="1"/>
</dbReference>
<dbReference type="FunFam" id="3.90.600.10:FF:000001">
    <property type="entry name" value="Trifunctional purine biosynthetic protein adenosine-3"/>
    <property type="match status" value="1"/>
</dbReference>
<evidence type="ECO:0000256" key="12">
    <source>
        <dbReference type="PROSITE-ProRule" id="PRU00409"/>
    </source>
</evidence>
<evidence type="ECO:0000256" key="3">
    <source>
        <dbReference type="ARBA" id="ARBA00022598"/>
    </source>
</evidence>
<dbReference type="SMART" id="SM01209">
    <property type="entry name" value="GARS_A"/>
    <property type="match status" value="1"/>
</dbReference>
<dbReference type="AlphaFoldDB" id="C1E7X6"/>
<evidence type="ECO:0000256" key="4">
    <source>
        <dbReference type="ARBA" id="ARBA00022723"/>
    </source>
</evidence>
<evidence type="ECO:0000256" key="11">
    <source>
        <dbReference type="ARBA" id="ARBA00042864"/>
    </source>
</evidence>
<gene>
    <name evidence="14" type="ORF">MICPUN_106946</name>
</gene>
<dbReference type="InterPro" id="IPR020561">
    <property type="entry name" value="PRibGlycinamid_synth_ATP-grasp"/>
</dbReference>
<dbReference type="RefSeq" id="XP_002503154.1">
    <property type="nucleotide sequence ID" value="XM_002503108.1"/>
</dbReference>
<dbReference type="PANTHER" id="PTHR43472:SF1">
    <property type="entry name" value="PHOSPHORIBOSYLAMINE--GLYCINE LIGASE, CHLOROPLASTIC"/>
    <property type="match status" value="1"/>
</dbReference>
<dbReference type="Proteomes" id="UP000002009">
    <property type="component" value="Chromosome 6"/>
</dbReference>
<dbReference type="PROSITE" id="PS50975">
    <property type="entry name" value="ATP_GRASP"/>
    <property type="match status" value="1"/>
</dbReference>
<evidence type="ECO:0000256" key="9">
    <source>
        <dbReference type="ARBA" id="ARBA00038345"/>
    </source>
</evidence>
<dbReference type="GO" id="GO:0006189">
    <property type="term" value="P:'de novo' IMP biosynthetic process"/>
    <property type="evidence" value="ECO:0007669"/>
    <property type="project" value="UniProtKB-UniPathway"/>
</dbReference>
<dbReference type="InterPro" id="IPR016185">
    <property type="entry name" value="PreATP-grasp_dom_sf"/>
</dbReference>
<dbReference type="InParanoid" id="C1E7X6"/>
<dbReference type="Gene3D" id="3.30.470.20">
    <property type="entry name" value="ATP-grasp fold, B domain"/>
    <property type="match status" value="1"/>
</dbReference>
<evidence type="ECO:0000256" key="10">
    <source>
        <dbReference type="ARBA" id="ARBA00042242"/>
    </source>
</evidence>
<comment type="pathway">
    <text evidence="1">Purine metabolism; IMP biosynthesis via de novo pathway; N(1)-(5-phospho-D-ribosyl)glycinamide from 5-phospho-alpha-D-ribose 1-diphosphate: step 2/2.</text>
</comment>
<dbReference type="GO" id="GO:0046872">
    <property type="term" value="F:metal ion binding"/>
    <property type="evidence" value="ECO:0007669"/>
    <property type="project" value="UniProtKB-KW"/>
</dbReference>
<evidence type="ECO:0000259" key="13">
    <source>
        <dbReference type="PROSITE" id="PS50975"/>
    </source>
</evidence>
<protein>
    <recommendedName>
        <fullName evidence="2">phosphoribosylamine--glycine ligase</fullName>
        <ecNumber evidence="2">6.3.4.13</ecNumber>
    </recommendedName>
    <alternativeName>
        <fullName evidence="10">Glycinamide ribonucleotide synthetase</fullName>
    </alternativeName>
    <alternativeName>
        <fullName evidence="11">Phosphoribosylglycinamide synthetase</fullName>
    </alternativeName>
</protein>
<dbReference type="PANTHER" id="PTHR43472">
    <property type="entry name" value="PHOSPHORIBOSYLAMINE--GLYCINE LIGASE"/>
    <property type="match status" value="1"/>
</dbReference>
<dbReference type="Pfam" id="PF01071">
    <property type="entry name" value="GARS_A"/>
    <property type="match status" value="1"/>
</dbReference>
<sequence>VNVLVIGSGGREHALCWRLKQSPTCGELFCTPGNAGIIVEDGVQVVDVKESDHAAVIKFCKDNNVGLVVVGPEAPLVDGIADALIAADIPCFGPTKDAARLEGSKGFLKDLLKKYNIPTAKYERFTDPEAAKKYIQKEGAPIVVKTDGLAAGKGVIVAMDVQTALDAVDDMMVNSAFGSAGAEIVVEDFLDGEEASFFAVVGGGKAIPLVGAQDHKRVGEGDTGLNTGGMGAYSPAPVLTPAIEAKVMNDIIQPTVDGMAAEGCPFTGVIFAGLMIKGDDVKLLEHNVRFGDPECQCLMARMRSDLVDLLLKAAKGELDKVGELQWSEDMAINVVVAADGYPGSYAKGEMIGGLDAANAMDGVKVFHAGTAMKDGKVTSAGGRVLGVTATGKNITEAAKKSYAAVDVIEWPGGFVRRDIGHRAIARENK</sequence>
<keyword evidence="15" id="KW-1185">Reference proteome</keyword>
<evidence type="ECO:0000256" key="1">
    <source>
        <dbReference type="ARBA" id="ARBA00005174"/>
    </source>
</evidence>
<dbReference type="SMART" id="SM01210">
    <property type="entry name" value="GARS_C"/>
    <property type="match status" value="1"/>
</dbReference>
<dbReference type="EC" id="6.3.4.13" evidence="2"/>
<dbReference type="Pfam" id="PF02843">
    <property type="entry name" value="GARS_C"/>
    <property type="match status" value="1"/>
</dbReference>
<dbReference type="Gene3D" id="3.30.1490.20">
    <property type="entry name" value="ATP-grasp fold, A domain"/>
    <property type="match status" value="1"/>
</dbReference>
<proteinExistence type="inferred from homology"/>
<keyword evidence="4" id="KW-0479">Metal-binding</keyword>
<evidence type="ECO:0000313" key="15">
    <source>
        <dbReference type="Proteomes" id="UP000002009"/>
    </source>
</evidence>
<dbReference type="KEGG" id="mis:MICPUN_106946"/>
<dbReference type="Gene3D" id="3.40.50.20">
    <property type="match status" value="1"/>
</dbReference>
<dbReference type="OrthoDB" id="2018833at2759"/>
<dbReference type="InterPro" id="IPR011054">
    <property type="entry name" value="Rudment_hybrid_motif"/>
</dbReference>
<comment type="similarity">
    <text evidence="9">Belongs to the GARS family.</text>
</comment>
<dbReference type="GO" id="GO:0009113">
    <property type="term" value="P:purine nucleobase biosynthetic process"/>
    <property type="evidence" value="ECO:0007669"/>
    <property type="project" value="InterPro"/>
</dbReference>
<dbReference type="InterPro" id="IPR020559">
    <property type="entry name" value="PRibGlycinamide_synth_CS"/>
</dbReference>
<evidence type="ECO:0000256" key="8">
    <source>
        <dbReference type="ARBA" id="ARBA00023211"/>
    </source>
</evidence>
<dbReference type="InterPro" id="IPR020560">
    <property type="entry name" value="PRibGlycinamide_synth_C-dom"/>
</dbReference>
<dbReference type="SUPFAM" id="SSF52440">
    <property type="entry name" value="PreATP-grasp domain"/>
    <property type="match status" value="1"/>
</dbReference>
<dbReference type="FunFam" id="3.40.50.20:FF:000006">
    <property type="entry name" value="Phosphoribosylamine--glycine ligase, chloroplastic"/>
    <property type="match status" value="1"/>
</dbReference>